<dbReference type="AlphaFoldDB" id="A0A8J3MVI4"/>
<dbReference type="InterPro" id="IPR036397">
    <property type="entry name" value="RNaseH_sf"/>
</dbReference>
<dbReference type="NCBIfam" id="NF033545">
    <property type="entry name" value="transpos_IS630"/>
    <property type="match status" value="1"/>
</dbReference>
<evidence type="ECO:0000313" key="3">
    <source>
        <dbReference type="Proteomes" id="UP000612362"/>
    </source>
</evidence>
<dbReference type="InterPro" id="IPR047655">
    <property type="entry name" value="Transpos_IS630-like"/>
</dbReference>
<dbReference type="GO" id="GO:0003676">
    <property type="term" value="F:nucleic acid binding"/>
    <property type="evidence" value="ECO:0007669"/>
    <property type="project" value="InterPro"/>
</dbReference>
<sequence>MKKGDVFYYADEFNLSWFPTLRAMLSPVGQQVMIPTPRQPDKYYGIGAVNYHTGETLVPFRRRKRRQEIAQLLQALLEKHPTGTVYVAWDNADTHEDDEIEERVRAATGRLVLLYLPTYSSWLNPIEMLWRHFRREVTHCELFETKQALLVAAQDFFDRYNQSPEKILSIIGSQAQKAS</sequence>
<comment type="caution">
    <text evidence="2">The sequence shown here is derived from an EMBL/GenBank/DDBJ whole genome shotgun (WGS) entry which is preliminary data.</text>
</comment>
<dbReference type="SUPFAM" id="SSF53098">
    <property type="entry name" value="Ribonuclease H-like"/>
    <property type="match status" value="1"/>
</dbReference>
<reference evidence="2" key="1">
    <citation type="submission" date="2020-10" db="EMBL/GenBank/DDBJ databases">
        <title>Taxonomic study of unclassified bacteria belonging to the class Ktedonobacteria.</title>
        <authorList>
            <person name="Yabe S."/>
            <person name="Wang C.M."/>
            <person name="Zheng Y."/>
            <person name="Sakai Y."/>
            <person name="Cavaletti L."/>
            <person name="Monciardini P."/>
            <person name="Donadio S."/>
        </authorList>
    </citation>
    <scope>NUCLEOTIDE SEQUENCE</scope>
    <source>
        <strain evidence="2">SOSP1-1</strain>
    </source>
</reference>
<dbReference type="InterPro" id="IPR012337">
    <property type="entry name" value="RNaseH-like_sf"/>
</dbReference>
<dbReference type="InterPro" id="IPR038717">
    <property type="entry name" value="Tc1-like_DDE_dom"/>
</dbReference>
<dbReference type="Gene3D" id="3.30.420.10">
    <property type="entry name" value="Ribonuclease H-like superfamily/Ribonuclease H"/>
    <property type="match status" value="1"/>
</dbReference>
<dbReference type="EMBL" id="BNJF01000003">
    <property type="protein sequence ID" value="GHO47698.1"/>
    <property type="molecule type" value="Genomic_DNA"/>
</dbReference>
<protein>
    <recommendedName>
        <fullName evidence="1">Tc1-like transposase DDE domain-containing protein</fullName>
    </recommendedName>
</protein>
<feature type="domain" description="Tc1-like transposase DDE" evidence="1">
    <location>
        <begin position="7"/>
        <end position="149"/>
    </location>
</feature>
<keyword evidence="3" id="KW-1185">Reference proteome</keyword>
<name>A0A8J3MVI4_9CHLR</name>
<accession>A0A8J3MVI4</accession>
<dbReference type="Pfam" id="PF13358">
    <property type="entry name" value="DDE_3"/>
    <property type="match status" value="1"/>
</dbReference>
<proteinExistence type="predicted"/>
<dbReference type="Proteomes" id="UP000612362">
    <property type="component" value="Unassembled WGS sequence"/>
</dbReference>
<evidence type="ECO:0000259" key="1">
    <source>
        <dbReference type="Pfam" id="PF13358"/>
    </source>
</evidence>
<gene>
    <name evidence="2" type="ORF">KSX_58610</name>
</gene>
<organism evidence="2 3">
    <name type="scientific">Ktedonospora formicarum</name>
    <dbReference type="NCBI Taxonomy" id="2778364"/>
    <lineage>
        <taxon>Bacteria</taxon>
        <taxon>Bacillati</taxon>
        <taxon>Chloroflexota</taxon>
        <taxon>Ktedonobacteria</taxon>
        <taxon>Ktedonobacterales</taxon>
        <taxon>Ktedonobacteraceae</taxon>
        <taxon>Ktedonospora</taxon>
    </lineage>
</organism>
<evidence type="ECO:0000313" key="2">
    <source>
        <dbReference type="EMBL" id="GHO47698.1"/>
    </source>
</evidence>